<dbReference type="EMBL" id="JACOPE010000001">
    <property type="protein sequence ID" value="MBC5683820.1"/>
    <property type="molecule type" value="Genomic_DNA"/>
</dbReference>
<feature type="transmembrane region" description="Helical" evidence="1">
    <location>
        <begin position="25"/>
        <end position="47"/>
    </location>
</feature>
<reference evidence="2 3" key="1">
    <citation type="submission" date="2020-08" db="EMBL/GenBank/DDBJ databases">
        <title>Genome public.</title>
        <authorList>
            <person name="Liu C."/>
            <person name="Sun Q."/>
        </authorList>
    </citation>
    <scope>NUCLEOTIDE SEQUENCE [LARGE SCALE GENOMIC DNA]</scope>
    <source>
        <strain evidence="2 3">NSJ-13</strain>
    </source>
</reference>
<sequence length="78" mass="8937">MSQEKVDRYKQEKANRKKNIRKQRVMGVVRTCVLSLAGLALVGWLGYSAYDTYESKQEREVASVNYDAINSYLSTISQ</sequence>
<keyword evidence="3" id="KW-1185">Reference proteome</keyword>
<proteinExistence type="predicted"/>
<evidence type="ECO:0000313" key="2">
    <source>
        <dbReference type="EMBL" id="MBC5683820.1"/>
    </source>
</evidence>
<evidence type="ECO:0000313" key="3">
    <source>
        <dbReference type="Proteomes" id="UP000631576"/>
    </source>
</evidence>
<protein>
    <recommendedName>
        <fullName evidence="4">Conjugal transfer protein</fullName>
    </recommendedName>
</protein>
<dbReference type="Proteomes" id="UP000631576">
    <property type="component" value="Unassembled WGS sequence"/>
</dbReference>
<organism evidence="2 3">
    <name type="scientific">Ruminococcus hominis</name>
    <dbReference type="NCBI Taxonomy" id="2763065"/>
    <lineage>
        <taxon>Bacteria</taxon>
        <taxon>Bacillati</taxon>
        <taxon>Bacillota</taxon>
        <taxon>Clostridia</taxon>
        <taxon>Eubacteriales</taxon>
        <taxon>Oscillospiraceae</taxon>
        <taxon>Ruminococcus</taxon>
    </lineage>
</organism>
<accession>A0ABR7G8Q9</accession>
<keyword evidence="1" id="KW-1133">Transmembrane helix</keyword>
<keyword evidence="1" id="KW-0812">Transmembrane</keyword>
<evidence type="ECO:0008006" key="4">
    <source>
        <dbReference type="Google" id="ProtNLM"/>
    </source>
</evidence>
<comment type="caution">
    <text evidence="2">The sequence shown here is derived from an EMBL/GenBank/DDBJ whole genome shotgun (WGS) entry which is preliminary data.</text>
</comment>
<gene>
    <name evidence="2" type="ORF">H8S40_09610</name>
</gene>
<keyword evidence="1" id="KW-0472">Membrane</keyword>
<dbReference type="RefSeq" id="WP_022076361.1">
    <property type="nucleotide sequence ID" value="NZ_JACOPE010000001.1"/>
</dbReference>
<name>A0ABR7G8Q9_9FIRM</name>
<evidence type="ECO:0000256" key="1">
    <source>
        <dbReference type="SAM" id="Phobius"/>
    </source>
</evidence>